<name>A0ABN8XU85_RANTA</name>
<feature type="region of interest" description="Disordered" evidence="1">
    <location>
        <begin position="1"/>
        <end position="20"/>
    </location>
</feature>
<gene>
    <name evidence="2" type="ORF">MRATA1EN1_LOCUS1555</name>
</gene>
<reference evidence="2" key="1">
    <citation type="submission" date="2023-04" db="EMBL/GenBank/DDBJ databases">
        <authorList>
            <consortium name="ELIXIR-Norway"/>
        </authorList>
    </citation>
    <scope>NUCLEOTIDE SEQUENCE [LARGE SCALE GENOMIC DNA]</scope>
</reference>
<keyword evidence="3" id="KW-1185">Reference proteome</keyword>
<evidence type="ECO:0000313" key="3">
    <source>
        <dbReference type="Proteomes" id="UP001176941"/>
    </source>
</evidence>
<evidence type="ECO:0000256" key="1">
    <source>
        <dbReference type="SAM" id="MobiDB-lite"/>
    </source>
</evidence>
<protein>
    <submittedName>
        <fullName evidence="2">Uncharacterized protein</fullName>
    </submittedName>
</protein>
<feature type="region of interest" description="Disordered" evidence="1">
    <location>
        <begin position="120"/>
        <end position="151"/>
    </location>
</feature>
<accession>A0ABN8XU85</accession>
<dbReference type="EMBL" id="OX459937">
    <property type="protein sequence ID" value="CAI9152593.1"/>
    <property type="molecule type" value="Genomic_DNA"/>
</dbReference>
<dbReference type="Proteomes" id="UP001176941">
    <property type="component" value="Chromosome 1"/>
</dbReference>
<evidence type="ECO:0000313" key="2">
    <source>
        <dbReference type="EMBL" id="CAI9152593.1"/>
    </source>
</evidence>
<feature type="compositionally biased region" description="Basic and acidic residues" evidence="1">
    <location>
        <begin position="142"/>
        <end position="151"/>
    </location>
</feature>
<sequence>MGTQGSGRKRLPNRERLTAEDDALNQIARESGSFLPTGDALCPLDVEGSQANIRPSSAGTPEQRCRLPSRVCLSFWEKPQAHGSGAPQGQQSRGGVIHAVTTVRAAESRLCPGAGRCRVDLPSQLGSQPRSPRPLPGARRLHAGDSARHED</sequence>
<organism evidence="2 3">
    <name type="scientific">Rangifer tarandus platyrhynchus</name>
    <name type="common">Svalbard reindeer</name>
    <dbReference type="NCBI Taxonomy" id="3082113"/>
    <lineage>
        <taxon>Eukaryota</taxon>
        <taxon>Metazoa</taxon>
        <taxon>Chordata</taxon>
        <taxon>Craniata</taxon>
        <taxon>Vertebrata</taxon>
        <taxon>Euteleostomi</taxon>
        <taxon>Mammalia</taxon>
        <taxon>Eutheria</taxon>
        <taxon>Laurasiatheria</taxon>
        <taxon>Artiodactyla</taxon>
        <taxon>Ruminantia</taxon>
        <taxon>Pecora</taxon>
        <taxon>Cervidae</taxon>
        <taxon>Odocoileinae</taxon>
        <taxon>Rangifer</taxon>
    </lineage>
</organism>
<proteinExistence type="predicted"/>